<dbReference type="GO" id="GO:0004622">
    <property type="term" value="F:phosphatidylcholine lysophospholipase activity"/>
    <property type="evidence" value="ECO:0007669"/>
    <property type="project" value="TreeGrafter"/>
</dbReference>
<accession>A0A3D8I3F3</accession>
<feature type="compositionally biased region" description="Polar residues" evidence="1">
    <location>
        <begin position="159"/>
        <end position="171"/>
    </location>
</feature>
<sequence>MQQAKFVFIICFTFLQLVVILHSSILTYVEQKYHNFTESKVLADIYQRLMLGENAVFDFMDSLMSELSLAEFLSQVLDSKESPKKLAQGQDFKLAHKSQHTQKAAEKAKQVKEAVNGELKEAQDATIGGMLDEAMEGKISTTIEEKVEGARELQVEGNIESSNEASNNTKANNDEKSGESSEASGAIEGGDSQEATKPNLITEPVKEPAPIVESYTPIRPIQKTSIDIESGSSVVLMGDSMMQGVAPYILRAFKKMDIHGINLSKHSTGLTYKNYFNFAQSLQECFNEYENISLVVVLLGANDPWTMRKNIAFKSPLWEEIYSQRIEEILEIAQSYGARVAWYEVPSVREKALNDKILYLNSLYEDVTKANGEYFLQSNGIVTQGGKYSAFIKGRDGKSVQVRIDDGVHFTSRGYQIMANILLNSLQVRED</sequence>
<comment type="caution">
    <text evidence="3">The sequence shown here is derived from an EMBL/GenBank/DDBJ whole genome shotgun (WGS) entry which is preliminary data.</text>
</comment>
<feature type="compositionally biased region" description="Low complexity" evidence="1">
    <location>
        <begin position="180"/>
        <end position="190"/>
    </location>
</feature>
<organism evidence="3 4">
    <name type="scientific">Helicobacter marmotae</name>
    <dbReference type="NCBI Taxonomy" id="152490"/>
    <lineage>
        <taxon>Bacteria</taxon>
        <taxon>Pseudomonadati</taxon>
        <taxon>Campylobacterota</taxon>
        <taxon>Epsilonproteobacteria</taxon>
        <taxon>Campylobacterales</taxon>
        <taxon>Helicobacteraceae</taxon>
        <taxon>Helicobacter</taxon>
    </lineage>
</organism>
<dbReference type="Proteomes" id="UP000256599">
    <property type="component" value="Unassembled WGS sequence"/>
</dbReference>
<keyword evidence="2" id="KW-1133">Transmembrane helix</keyword>
<protein>
    <submittedName>
        <fullName evidence="3">DUF459 domain-containing protein</fullName>
    </submittedName>
</protein>
<feature type="transmembrane region" description="Helical" evidence="2">
    <location>
        <begin position="6"/>
        <end position="29"/>
    </location>
</feature>
<dbReference type="PANTHER" id="PTHR30383">
    <property type="entry name" value="THIOESTERASE 1/PROTEASE 1/LYSOPHOSPHOLIPASE L1"/>
    <property type="match status" value="1"/>
</dbReference>
<gene>
    <name evidence="3" type="ORF">CQA63_06060</name>
</gene>
<evidence type="ECO:0000256" key="1">
    <source>
        <dbReference type="SAM" id="MobiDB-lite"/>
    </source>
</evidence>
<dbReference type="SUPFAM" id="SSF52266">
    <property type="entry name" value="SGNH hydrolase"/>
    <property type="match status" value="1"/>
</dbReference>
<evidence type="ECO:0000313" key="3">
    <source>
        <dbReference type="EMBL" id="RDU59642.1"/>
    </source>
</evidence>
<keyword evidence="4" id="KW-1185">Reference proteome</keyword>
<dbReference type="RefSeq" id="WP_104699968.1">
    <property type="nucleotide sequence ID" value="NZ_FZPP01000017.1"/>
</dbReference>
<proteinExistence type="predicted"/>
<dbReference type="AlphaFoldDB" id="A0A3D8I3F3"/>
<dbReference type="PANTHER" id="PTHR30383:SF24">
    <property type="entry name" value="THIOESTERASE 1_PROTEASE 1_LYSOPHOSPHOLIPASE L1"/>
    <property type="match status" value="1"/>
</dbReference>
<evidence type="ECO:0000256" key="2">
    <source>
        <dbReference type="SAM" id="Phobius"/>
    </source>
</evidence>
<dbReference type="Gene3D" id="3.40.50.1110">
    <property type="entry name" value="SGNH hydrolase"/>
    <property type="match status" value="1"/>
</dbReference>
<feature type="region of interest" description="Disordered" evidence="1">
    <location>
        <begin position="148"/>
        <end position="208"/>
    </location>
</feature>
<keyword evidence="2" id="KW-0812">Transmembrane</keyword>
<dbReference type="InterPro" id="IPR036514">
    <property type="entry name" value="SGNH_hydro_sf"/>
</dbReference>
<reference evidence="3 4" key="1">
    <citation type="submission" date="2018-04" db="EMBL/GenBank/DDBJ databases">
        <title>Novel Campyloabacter and Helicobacter Species and Strains.</title>
        <authorList>
            <person name="Mannion A.J."/>
            <person name="Shen Z."/>
            <person name="Fox J.G."/>
        </authorList>
    </citation>
    <scope>NUCLEOTIDE SEQUENCE [LARGE SCALE GENOMIC DNA]</scope>
    <source>
        <strain evidence="3 4">MIT 98-6070</strain>
    </source>
</reference>
<dbReference type="InterPro" id="IPR051532">
    <property type="entry name" value="Ester_Hydrolysis_Enzymes"/>
</dbReference>
<keyword evidence="2" id="KW-0472">Membrane</keyword>
<dbReference type="InterPro" id="IPR007407">
    <property type="entry name" value="DUF459"/>
</dbReference>
<evidence type="ECO:0000313" key="4">
    <source>
        <dbReference type="Proteomes" id="UP000256599"/>
    </source>
</evidence>
<dbReference type="EMBL" id="NXLR01000010">
    <property type="protein sequence ID" value="RDU59642.1"/>
    <property type="molecule type" value="Genomic_DNA"/>
</dbReference>
<dbReference type="Pfam" id="PF04311">
    <property type="entry name" value="DUF459"/>
    <property type="match status" value="1"/>
</dbReference>
<dbReference type="OrthoDB" id="445620at2"/>
<name>A0A3D8I3F3_9HELI</name>